<evidence type="ECO:0000313" key="1">
    <source>
        <dbReference type="EMBL" id="JAH76637.1"/>
    </source>
</evidence>
<protein>
    <submittedName>
        <fullName evidence="1">Uncharacterized protein</fullName>
    </submittedName>
</protein>
<sequence>MCASVFSIRKVSQTQA</sequence>
<reference evidence="1" key="2">
    <citation type="journal article" date="2015" name="Fish Shellfish Immunol.">
        <title>Early steps in the European eel (Anguilla anguilla)-Vibrio vulnificus interaction in the gills: Role of the RtxA13 toxin.</title>
        <authorList>
            <person name="Callol A."/>
            <person name="Pajuelo D."/>
            <person name="Ebbesson L."/>
            <person name="Teles M."/>
            <person name="MacKenzie S."/>
            <person name="Amaro C."/>
        </authorList>
    </citation>
    <scope>NUCLEOTIDE SEQUENCE</scope>
</reference>
<organism evidence="1">
    <name type="scientific">Anguilla anguilla</name>
    <name type="common">European freshwater eel</name>
    <name type="synonym">Muraena anguilla</name>
    <dbReference type="NCBI Taxonomy" id="7936"/>
    <lineage>
        <taxon>Eukaryota</taxon>
        <taxon>Metazoa</taxon>
        <taxon>Chordata</taxon>
        <taxon>Craniata</taxon>
        <taxon>Vertebrata</taxon>
        <taxon>Euteleostomi</taxon>
        <taxon>Actinopterygii</taxon>
        <taxon>Neopterygii</taxon>
        <taxon>Teleostei</taxon>
        <taxon>Anguilliformes</taxon>
        <taxon>Anguillidae</taxon>
        <taxon>Anguilla</taxon>
    </lineage>
</organism>
<dbReference type="AlphaFoldDB" id="A0A0E9VEY9"/>
<proteinExistence type="predicted"/>
<name>A0A0E9VEY9_ANGAN</name>
<reference evidence="1" key="1">
    <citation type="submission" date="2014-11" db="EMBL/GenBank/DDBJ databases">
        <authorList>
            <person name="Amaro Gonzalez C."/>
        </authorList>
    </citation>
    <scope>NUCLEOTIDE SEQUENCE</scope>
</reference>
<dbReference type="EMBL" id="GBXM01031940">
    <property type="protein sequence ID" value="JAH76637.1"/>
    <property type="molecule type" value="Transcribed_RNA"/>
</dbReference>
<accession>A0A0E9VEY9</accession>